<sequence>MSRLDFVVRRAAFAAVTAVVVLTAVFLLVAVPENPNVSLVKFYAAMAGEDPEAAAAAYRASHNLDKSLWWRYTHWMRNVVTLRFGRSQSMGAPVSDIIVRRAPYTLGYVVPAVALSVVGGVTAGVASALRRGDVSDRAGAVVAYLGYGVPNFYLASVLLLLVGTAFGWDGTGFDTEAGVLTAKNARRYVLPTAVLATTLAASQLRYARSLSADVLGEEFVRLVRAKGAPPGRVARHVVRNAAVPLVTLTFADLLGVLVLNVYVLEFVFDIPGLGAVSLAAVRDRDVPLVLGTTTLVILVGVVGNLLQDVAYAALDPRVDE</sequence>
<dbReference type="EMBL" id="QQST01000001">
    <property type="protein sequence ID" value="RDI70903.1"/>
    <property type="molecule type" value="Genomic_DNA"/>
</dbReference>
<dbReference type="SUPFAM" id="SSF161098">
    <property type="entry name" value="MetI-like"/>
    <property type="match status" value="1"/>
</dbReference>
<keyword evidence="3" id="KW-1003">Cell membrane</keyword>
<reference evidence="11" key="1">
    <citation type="submission" date="2016-10" db="EMBL/GenBank/DDBJ databases">
        <authorList>
            <person name="Varghese N."/>
            <person name="Submissions S."/>
        </authorList>
    </citation>
    <scope>NUCLEOTIDE SEQUENCE [LARGE SCALE GENOMIC DNA]</scope>
    <source>
        <strain evidence="11">CGMCC 1.12397</strain>
    </source>
</reference>
<name>A0A1H1BSA0_9EURY</name>
<keyword evidence="5 7" id="KW-1133">Transmembrane helix</keyword>
<keyword evidence="2 7" id="KW-0813">Transport</keyword>
<comment type="subcellular location">
    <subcellularLocation>
        <location evidence="1 7">Cell membrane</location>
        <topology evidence="1 7">Multi-pass membrane protein</topology>
    </subcellularLocation>
</comment>
<dbReference type="InterPro" id="IPR035906">
    <property type="entry name" value="MetI-like_sf"/>
</dbReference>
<comment type="similarity">
    <text evidence="7">Belongs to the binding-protein-dependent transport system permease family.</text>
</comment>
<feature type="transmembrane region" description="Helical" evidence="7">
    <location>
        <begin position="108"/>
        <end position="129"/>
    </location>
</feature>
<evidence type="ECO:0000256" key="1">
    <source>
        <dbReference type="ARBA" id="ARBA00004651"/>
    </source>
</evidence>
<protein>
    <submittedName>
        <fullName evidence="9">ABC transporter permease</fullName>
    </submittedName>
    <submittedName>
        <fullName evidence="10">Peptide/nickel transport system permease protein</fullName>
    </submittedName>
</protein>
<feature type="transmembrane region" description="Helical" evidence="7">
    <location>
        <begin position="141"/>
        <end position="168"/>
    </location>
</feature>
<dbReference type="GO" id="GO:0071916">
    <property type="term" value="F:dipeptide transmembrane transporter activity"/>
    <property type="evidence" value="ECO:0007669"/>
    <property type="project" value="TreeGrafter"/>
</dbReference>
<feature type="transmembrane region" description="Helical" evidence="7">
    <location>
        <begin position="12"/>
        <end position="31"/>
    </location>
</feature>
<dbReference type="Pfam" id="PF00528">
    <property type="entry name" value="BPD_transp_1"/>
    <property type="match status" value="1"/>
</dbReference>
<organism evidence="10 11">
    <name type="scientific">Halopelagius longus</name>
    <dbReference type="NCBI Taxonomy" id="1236180"/>
    <lineage>
        <taxon>Archaea</taxon>
        <taxon>Methanobacteriati</taxon>
        <taxon>Methanobacteriota</taxon>
        <taxon>Stenosarchaea group</taxon>
        <taxon>Halobacteria</taxon>
        <taxon>Halobacteriales</taxon>
        <taxon>Haloferacaceae</taxon>
    </lineage>
</organism>
<accession>A0A1H1BSA0</accession>
<dbReference type="PANTHER" id="PTHR43163:SF6">
    <property type="entry name" value="DIPEPTIDE TRANSPORT SYSTEM PERMEASE PROTEIN DPPB-RELATED"/>
    <property type="match status" value="1"/>
</dbReference>
<keyword evidence="12" id="KW-1185">Reference proteome</keyword>
<dbReference type="PANTHER" id="PTHR43163">
    <property type="entry name" value="DIPEPTIDE TRANSPORT SYSTEM PERMEASE PROTEIN DPPB-RELATED"/>
    <property type="match status" value="1"/>
</dbReference>
<evidence type="ECO:0000256" key="6">
    <source>
        <dbReference type="ARBA" id="ARBA00023136"/>
    </source>
</evidence>
<dbReference type="GO" id="GO:0005886">
    <property type="term" value="C:plasma membrane"/>
    <property type="evidence" value="ECO:0007669"/>
    <property type="project" value="UniProtKB-SubCell"/>
</dbReference>
<evidence type="ECO:0000259" key="8">
    <source>
        <dbReference type="PROSITE" id="PS50928"/>
    </source>
</evidence>
<dbReference type="EMBL" id="FNKQ01000002">
    <property type="protein sequence ID" value="SDQ54811.1"/>
    <property type="molecule type" value="Genomic_DNA"/>
</dbReference>
<dbReference type="InterPro" id="IPR000515">
    <property type="entry name" value="MetI-like"/>
</dbReference>
<keyword evidence="6 7" id="KW-0472">Membrane</keyword>
<evidence type="ECO:0000256" key="5">
    <source>
        <dbReference type="ARBA" id="ARBA00022989"/>
    </source>
</evidence>
<dbReference type="Proteomes" id="UP000199289">
    <property type="component" value="Unassembled WGS sequence"/>
</dbReference>
<dbReference type="Proteomes" id="UP000255421">
    <property type="component" value="Unassembled WGS sequence"/>
</dbReference>
<evidence type="ECO:0000313" key="9">
    <source>
        <dbReference type="EMBL" id="RDI70903.1"/>
    </source>
</evidence>
<reference evidence="9 12" key="3">
    <citation type="submission" date="2018-07" db="EMBL/GenBank/DDBJ databases">
        <title>Genome sequence of extremly halophilic archaeon Halopelagius longus strain BC12-B1.</title>
        <authorList>
            <person name="Zhang X."/>
        </authorList>
    </citation>
    <scope>NUCLEOTIDE SEQUENCE [LARGE SCALE GENOMIC DNA]</scope>
    <source>
        <strain evidence="9 12">BC12-B1</strain>
    </source>
</reference>
<evidence type="ECO:0000313" key="11">
    <source>
        <dbReference type="Proteomes" id="UP000199289"/>
    </source>
</evidence>
<evidence type="ECO:0000313" key="10">
    <source>
        <dbReference type="EMBL" id="SDQ54811.1"/>
    </source>
</evidence>
<evidence type="ECO:0000256" key="7">
    <source>
        <dbReference type="RuleBase" id="RU363032"/>
    </source>
</evidence>
<dbReference type="OrthoDB" id="44105at2157"/>
<dbReference type="RefSeq" id="WP_092536428.1">
    <property type="nucleotide sequence ID" value="NZ_FNKQ01000002.1"/>
</dbReference>
<dbReference type="PROSITE" id="PS50928">
    <property type="entry name" value="ABC_TM1"/>
    <property type="match status" value="1"/>
</dbReference>
<dbReference type="AlphaFoldDB" id="A0A1H1BSA0"/>
<evidence type="ECO:0000256" key="4">
    <source>
        <dbReference type="ARBA" id="ARBA00022692"/>
    </source>
</evidence>
<feature type="transmembrane region" description="Helical" evidence="7">
    <location>
        <begin position="242"/>
        <end position="268"/>
    </location>
</feature>
<gene>
    <name evidence="9" type="ORF">DWB78_03695</name>
    <name evidence="10" type="ORF">SAMN05216278_1927</name>
</gene>
<feature type="domain" description="ABC transmembrane type-1" evidence="8">
    <location>
        <begin position="102"/>
        <end position="307"/>
    </location>
</feature>
<keyword evidence="4 7" id="KW-0812">Transmembrane</keyword>
<evidence type="ECO:0000256" key="3">
    <source>
        <dbReference type="ARBA" id="ARBA00022475"/>
    </source>
</evidence>
<feature type="transmembrane region" description="Helical" evidence="7">
    <location>
        <begin position="288"/>
        <end position="306"/>
    </location>
</feature>
<proteinExistence type="inferred from homology"/>
<reference evidence="10" key="2">
    <citation type="submission" date="2016-10" db="EMBL/GenBank/DDBJ databases">
        <authorList>
            <person name="de Groot N.N."/>
        </authorList>
    </citation>
    <scope>NUCLEOTIDE SEQUENCE [LARGE SCALE GENOMIC DNA]</scope>
    <source>
        <strain evidence="10">CGMCC 1.12397</strain>
    </source>
</reference>
<evidence type="ECO:0000256" key="2">
    <source>
        <dbReference type="ARBA" id="ARBA00022448"/>
    </source>
</evidence>
<evidence type="ECO:0000313" key="12">
    <source>
        <dbReference type="Proteomes" id="UP000255421"/>
    </source>
</evidence>